<feature type="signal peptide" evidence="1">
    <location>
        <begin position="1"/>
        <end position="32"/>
    </location>
</feature>
<evidence type="ECO:0008006" key="4">
    <source>
        <dbReference type="Google" id="ProtNLM"/>
    </source>
</evidence>
<dbReference type="AlphaFoldDB" id="A0A2W2BYM0"/>
<evidence type="ECO:0000256" key="1">
    <source>
        <dbReference type="SAM" id="SignalP"/>
    </source>
</evidence>
<dbReference type="InterPro" id="IPR006626">
    <property type="entry name" value="PbH1"/>
</dbReference>
<dbReference type="RefSeq" id="WP_111253434.1">
    <property type="nucleotide sequence ID" value="NZ_POTW01000007.1"/>
</dbReference>
<accession>A0A2W2BYM0</accession>
<evidence type="ECO:0000313" key="2">
    <source>
        <dbReference type="EMBL" id="PZF85594.1"/>
    </source>
</evidence>
<dbReference type="InterPro" id="IPR012334">
    <property type="entry name" value="Pectin_lyas_fold"/>
</dbReference>
<dbReference type="Gene3D" id="2.160.20.10">
    <property type="entry name" value="Single-stranded right-handed beta-helix, Pectin lyase-like"/>
    <property type="match status" value="1"/>
</dbReference>
<keyword evidence="3" id="KW-1185">Reference proteome</keyword>
<dbReference type="EMBL" id="POTW01000007">
    <property type="protein sequence ID" value="PZF85594.1"/>
    <property type="molecule type" value="Genomic_DNA"/>
</dbReference>
<proteinExistence type="predicted"/>
<dbReference type="SMART" id="SM00710">
    <property type="entry name" value="PbH1"/>
    <property type="match status" value="6"/>
</dbReference>
<feature type="chain" id="PRO_5016180099" description="Right handed beta helix domain-containing protein" evidence="1">
    <location>
        <begin position="33"/>
        <end position="949"/>
    </location>
</feature>
<dbReference type="InterPro" id="IPR011050">
    <property type="entry name" value="Pectin_lyase_fold/virulence"/>
</dbReference>
<name>A0A2W2BYM0_9ACTN</name>
<keyword evidence="1" id="KW-0732">Signal</keyword>
<sequence length="949" mass="101005">MRHHRAFARVLAALTLAAAALAGPAAVLPAQADTQDFPIAPGATAATIQQVLTNAKTYTAADPARTATVTFPSGEFRIDAPLKLYDADRITIRGAGQNDGGTLLLTLGDRLNAFDIRDCEDVTLQDLRLDRPNAYLPWTQLTVVDQSNAALGYIDVEVEGHDNPVVEDRYPDLASTMFNPYVNDDGATVSPGLIGFPLDDDGQLTVRFFYPNTGRAAGWRERISGPGRYRLYYTDIASSTFFNGQRIALATAVGEGMTLSLRRNKDIVIERVTNLASNYMGLWSSGMENLTLRDYETYPGPGRLLSSTRDAVHLTTYNRGKLIVDESVFEGSGDDAINFTMISRGGVGVIPGTQKQVTVIATAVEIEGHDSVFREDDPVEIYDLETRRLLGSTTVDKVSATSDTCHLDAPLVCGTVTFTSNIAGMSDGALILNPNATFADVDITNNRFGNLRGHGIRPHGRDVLVSGNDFIDTPAGLLVHTVATNGGEGPINANLTIDNNDFIRQDYRGAIVIGGDAIAGASDSSATGFTITNNRFTGITVPAVRAEHGRGITMTGNDVTPAAGSSIHPIQLGTLTNQPHTVTVRDLDVVDPTMAAVRAGVIVNGGATGVTISDVTGDFRTPAFINNSGLPITYGTVRAPRALGFPGLTPTGWGFAAGPQGWTAGNCVTLAATGGRLQYTPSCADSYMHSPAGLNVAASTVAAVKITLRNPGTATQGRLYFTTAADPTWNATQRIPFTVPAAMTSPQEIVIPVTGTAAWAGTITRLRLDLPDETAAAGIIDVDSITLSQSALPTVTEPSWDFEEDTDGVTIGNVSSWNRTNGDLVLKREADNDSPAPYVLTQNQLDIDASDQRYLKLTFANGSPTMRMNVFFTTMAEPAPDPNKKLTFNLAPSSGPATYYLELSHPALTGAARLNNLRLDFPYVEELAMTSSLEEFALVTDLSVDAVNS</sequence>
<gene>
    <name evidence="2" type="ORF">C1I92_04300</name>
</gene>
<organism evidence="2 3">
    <name type="scientific">Jiangella anatolica</name>
    <dbReference type="NCBI Taxonomy" id="2670374"/>
    <lineage>
        <taxon>Bacteria</taxon>
        <taxon>Bacillati</taxon>
        <taxon>Actinomycetota</taxon>
        <taxon>Actinomycetes</taxon>
        <taxon>Jiangellales</taxon>
        <taxon>Jiangellaceae</taxon>
        <taxon>Jiangella</taxon>
    </lineage>
</organism>
<dbReference type="Proteomes" id="UP000248764">
    <property type="component" value="Unassembled WGS sequence"/>
</dbReference>
<comment type="caution">
    <text evidence="2">The sequence shown here is derived from an EMBL/GenBank/DDBJ whole genome shotgun (WGS) entry which is preliminary data.</text>
</comment>
<reference evidence="2 3" key="1">
    <citation type="submission" date="2018-01" db="EMBL/GenBank/DDBJ databases">
        <title>Draft genome sequence of Jiangella sp. GTF31.</title>
        <authorList>
            <person name="Sahin N."/>
            <person name="Ay H."/>
            <person name="Saygin H."/>
        </authorList>
    </citation>
    <scope>NUCLEOTIDE SEQUENCE [LARGE SCALE GENOMIC DNA]</scope>
    <source>
        <strain evidence="2 3">GTF31</strain>
    </source>
</reference>
<evidence type="ECO:0000313" key="3">
    <source>
        <dbReference type="Proteomes" id="UP000248764"/>
    </source>
</evidence>
<protein>
    <recommendedName>
        <fullName evidence="4">Right handed beta helix domain-containing protein</fullName>
    </recommendedName>
</protein>
<dbReference type="SUPFAM" id="SSF51126">
    <property type="entry name" value="Pectin lyase-like"/>
    <property type="match status" value="1"/>
</dbReference>